<organism evidence="1 2">
    <name type="scientific">Oryza sativa subsp. japonica</name>
    <name type="common">Rice</name>
    <dbReference type="NCBI Taxonomy" id="39947"/>
    <lineage>
        <taxon>Eukaryota</taxon>
        <taxon>Viridiplantae</taxon>
        <taxon>Streptophyta</taxon>
        <taxon>Embryophyta</taxon>
        <taxon>Tracheophyta</taxon>
        <taxon>Spermatophyta</taxon>
        <taxon>Magnoliopsida</taxon>
        <taxon>Liliopsida</taxon>
        <taxon>Poales</taxon>
        <taxon>Poaceae</taxon>
        <taxon>BOP clade</taxon>
        <taxon>Oryzoideae</taxon>
        <taxon>Oryzeae</taxon>
        <taxon>Oryzinae</taxon>
        <taxon>Oryza</taxon>
        <taxon>Oryza sativa</taxon>
    </lineage>
</organism>
<dbReference type="AlphaFoldDB" id="Q2R7B8"/>
<sequence>MAASGSVSSRLEVEDATVATGRKEIELRKIRENSKKYN</sequence>
<proteinExistence type="predicted"/>
<reference evidence="2" key="1">
    <citation type="journal article" date="2005" name="Nature">
        <title>The map-based sequence of the rice genome.</title>
        <authorList>
            <consortium name="International rice genome sequencing project (IRGSP)"/>
            <person name="Matsumoto T."/>
            <person name="Wu J."/>
            <person name="Kanamori H."/>
            <person name="Katayose Y."/>
            <person name="Fujisawa M."/>
            <person name="Namiki N."/>
            <person name="Mizuno H."/>
            <person name="Yamamoto K."/>
            <person name="Antonio B.A."/>
            <person name="Baba T."/>
            <person name="Sakata K."/>
            <person name="Nagamura Y."/>
            <person name="Aoki H."/>
            <person name="Arikawa K."/>
            <person name="Arita K."/>
            <person name="Bito T."/>
            <person name="Chiden Y."/>
            <person name="Fujitsuka N."/>
            <person name="Fukunaka R."/>
            <person name="Hamada M."/>
            <person name="Harada C."/>
            <person name="Hayashi A."/>
            <person name="Hijishita S."/>
            <person name="Honda M."/>
            <person name="Hosokawa S."/>
            <person name="Ichikawa Y."/>
            <person name="Idonuma A."/>
            <person name="Iijima M."/>
            <person name="Ikeda M."/>
            <person name="Ikeno M."/>
            <person name="Ito K."/>
            <person name="Ito S."/>
            <person name="Ito T."/>
            <person name="Ito Y."/>
            <person name="Ito Y."/>
            <person name="Iwabuchi A."/>
            <person name="Kamiya K."/>
            <person name="Karasawa W."/>
            <person name="Kurita K."/>
            <person name="Katagiri S."/>
            <person name="Kikuta A."/>
            <person name="Kobayashi H."/>
            <person name="Kobayashi N."/>
            <person name="Machita K."/>
            <person name="Maehara T."/>
            <person name="Masukawa M."/>
            <person name="Mizubayashi T."/>
            <person name="Mukai Y."/>
            <person name="Nagasaki H."/>
            <person name="Nagata Y."/>
            <person name="Naito S."/>
            <person name="Nakashima M."/>
            <person name="Nakama Y."/>
            <person name="Nakamichi Y."/>
            <person name="Nakamura M."/>
            <person name="Meguro A."/>
            <person name="Negishi M."/>
            <person name="Ohta I."/>
            <person name="Ohta T."/>
            <person name="Okamoto M."/>
            <person name="Ono N."/>
            <person name="Saji S."/>
            <person name="Sakaguchi M."/>
            <person name="Sakai K."/>
            <person name="Shibata M."/>
            <person name="Shimokawa T."/>
            <person name="Song J."/>
            <person name="Takazaki Y."/>
            <person name="Terasawa K."/>
            <person name="Tsugane M."/>
            <person name="Tsuji K."/>
            <person name="Ueda S."/>
            <person name="Waki K."/>
            <person name="Yamagata H."/>
            <person name="Yamamoto M."/>
            <person name="Yamamoto S."/>
            <person name="Yamane H."/>
            <person name="Yoshiki S."/>
            <person name="Yoshihara R."/>
            <person name="Yukawa K."/>
            <person name="Zhong H."/>
            <person name="Yano M."/>
            <person name="Yuan Q."/>
            <person name="Ouyang S."/>
            <person name="Liu J."/>
            <person name="Jones K.M."/>
            <person name="Gansberger K."/>
            <person name="Moffat K."/>
            <person name="Hill J."/>
            <person name="Bera J."/>
            <person name="Fadrosh D."/>
            <person name="Jin S."/>
            <person name="Johri S."/>
            <person name="Kim M."/>
            <person name="Overton L."/>
            <person name="Reardon M."/>
            <person name="Tsitrin T."/>
            <person name="Vuong H."/>
            <person name="Weaver B."/>
            <person name="Ciecko A."/>
            <person name="Tallon L."/>
            <person name="Jackson J."/>
            <person name="Pai G."/>
            <person name="Aken S.V."/>
            <person name="Utterback T."/>
            <person name="Reidmuller S."/>
            <person name="Feldblyum T."/>
            <person name="Hsiao J."/>
            <person name="Zismann V."/>
            <person name="Iobst S."/>
            <person name="de Vazeille A.R."/>
            <person name="Buell C.R."/>
            <person name="Ying K."/>
            <person name="Li Y."/>
            <person name="Lu T."/>
            <person name="Huang Y."/>
            <person name="Zhao Q."/>
            <person name="Feng Q."/>
            <person name="Zhang L."/>
            <person name="Zhu J."/>
            <person name="Weng Q."/>
            <person name="Mu J."/>
            <person name="Lu Y."/>
            <person name="Fan D."/>
            <person name="Liu Y."/>
            <person name="Guan J."/>
            <person name="Zhang Y."/>
            <person name="Yu S."/>
            <person name="Liu X."/>
            <person name="Zhang Y."/>
            <person name="Hong G."/>
            <person name="Han B."/>
            <person name="Choisne N."/>
            <person name="Demange N."/>
            <person name="Orjeda G."/>
            <person name="Samain S."/>
            <person name="Cattolico L."/>
            <person name="Pelletier E."/>
            <person name="Couloux A."/>
            <person name="Segurens B."/>
            <person name="Wincker P."/>
            <person name="D'Hont A."/>
            <person name="Scarpelli C."/>
            <person name="Weissenbach J."/>
            <person name="Salanoubat M."/>
            <person name="Quetier F."/>
            <person name="Yu Y."/>
            <person name="Kim H.R."/>
            <person name="Rambo T."/>
            <person name="Currie J."/>
            <person name="Collura K."/>
            <person name="Luo M."/>
            <person name="Yang T."/>
            <person name="Ammiraju J.S.S."/>
            <person name="Engler F."/>
            <person name="Soderlund C."/>
            <person name="Wing R.A."/>
            <person name="Palmer L.E."/>
            <person name="de la Bastide M."/>
            <person name="Spiegel L."/>
            <person name="Nascimento L."/>
            <person name="Zutavern T."/>
            <person name="O'Shaughnessy A."/>
            <person name="Dike S."/>
            <person name="Dedhia N."/>
            <person name="Preston R."/>
            <person name="Balija V."/>
            <person name="McCombie W.R."/>
            <person name="Chow T."/>
            <person name="Chen H."/>
            <person name="Chung M."/>
            <person name="Chen C."/>
            <person name="Shaw J."/>
            <person name="Wu H."/>
            <person name="Hsiao K."/>
            <person name="Chao Y."/>
            <person name="Chu M."/>
            <person name="Cheng C."/>
            <person name="Hour A."/>
            <person name="Lee P."/>
            <person name="Lin S."/>
            <person name="Lin Y."/>
            <person name="Liou J."/>
            <person name="Liu S."/>
            <person name="Hsing Y."/>
            <person name="Raghuvanshi S."/>
            <person name="Mohanty A."/>
            <person name="Bharti A.K."/>
            <person name="Gaur A."/>
            <person name="Gupta V."/>
            <person name="Kumar D."/>
            <person name="Ravi V."/>
            <person name="Vij S."/>
            <person name="Kapur A."/>
            <person name="Khurana P."/>
            <person name="Khurana P."/>
            <person name="Khurana J.P."/>
            <person name="Tyagi A.K."/>
            <person name="Gaikwad K."/>
            <person name="Singh A."/>
            <person name="Dalal V."/>
            <person name="Srivastava S."/>
            <person name="Dixit A."/>
            <person name="Pal A.K."/>
            <person name="Ghazi I.A."/>
            <person name="Yadav M."/>
            <person name="Pandit A."/>
            <person name="Bhargava A."/>
            <person name="Sureshbabu K."/>
            <person name="Batra K."/>
            <person name="Sharma T.R."/>
            <person name="Mohapatra T."/>
            <person name="Singh N.K."/>
            <person name="Messing J."/>
            <person name="Nelson A.B."/>
            <person name="Fuks G."/>
            <person name="Kavchok S."/>
            <person name="Keizer G."/>
            <person name="Linton E."/>
            <person name="Llaca V."/>
            <person name="Song R."/>
            <person name="Tanyolac B."/>
            <person name="Young S."/>
            <person name="Ho-Il K."/>
            <person name="Hahn J.H."/>
            <person name="Sangsakoo G."/>
            <person name="Vanavichit A."/>
            <person name="de Mattos Luiz.A.T."/>
            <person name="Zimmer P.D."/>
            <person name="Malone G."/>
            <person name="Dellagostin O."/>
            <person name="de Oliveira A.C."/>
            <person name="Bevan M."/>
            <person name="Bancroft I."/>
            <person name="Minx P."/>
            <person name="Cordum H."/>
            <person name="Wilson R."/>
            <person name="Cheng Z."/>
            <person name="Jin W."/>
            <person name="Jiang J."/>
            <person name="Leong S.A."/>
            <person name="Iwama H."/>
            <person name="Gojobori T."/>
            <person name="Itoh T."/>
            <person name="Niimura Y."/>
            <person name="Fujii Y."/>
            <person name="Habara T."/>
            <person name="Sakai H."/>
            <person name="Sato Y."/>
            <person name="Wilson G."/>
            <person name="Kumar K."/>
            <person name="McCouch S."/>
            <person name="Juretic N."/>
            <person name="Hoen D."/>
            <person name="Wright S."/>
            <person name="Bruskiewich R."/>
            <person name="Bureau T."/>
            <person name="Miyao A."/>
            <person name="Hirochika H."/>
            <person name="Nishikawa T."/>
            <person name="Kadowaki K."/>
            <person name="Sugiura M."/>
            <person name="Burr B."/>
            <person name="Sasaki T."/>
        </authorList>
    </citation>
    <scope>NUCLEOTIDE SEQUENCE [LARGE SCALE GENOMIC DNA]</scope>
    <source>
        <strain evidence="2">cv. Nipponbare</strain>
    </source>
</reference>
<accession>Q2R7B8</accession>
<protein>
    <submittedName>
        <fullName evidence="1">Uncharacterized protein</fullName>
    </submittedName>
</protein>
<name>Q2R7B8_ORYSJ</name>
<reference evidence="2" key="2">
    <citation type="journal article" date="2008" name="Nucleic Acids Res.">
        <title>The rice annotation project database (RAP-DB): 2008 update.</title>
        <authorList>
            <consortium name="The rice annotation project (RAP)"/>
        </authorList>
    </citation>
    <scope>GENOME REANNOTATION</scope>
    <source>
        <strain evidence="2">cv. Nipponbare</strain>
    </source>
</reference>
<gene>
    <name evidence="1" type="ordered locus">LOC_Os11g17140</name>
</gene>
<dbReference type="Proteomes" id="UP000000763">
    <property type="component" value="Chromosome 11"/>
</dbReference>
<evidence type="ECO:0000313" key="1">
    <source>
        <dbReference type="EMBL" id="AAX94962.1"/>
    </source>
</evidence>
<dbReference type="EMBL" id="AC135497">
    <property type="protein sequence ID" value="AAX94962.1"/>
    <property type="molecule type" value="Genomic_DNA"/>
</dbReference>
<evidence type="ECO:0000313" key="2">
    <source>
        <dbReference type="Proteomes" id="UP000000763"/>
    </source>
</evidence>